<sequence>MSEQYAALLDMLDTVAQALGEDLCQQVAFVGGCTTVLLVTDEVTLEDLRFTDDVDLVIQLSGYAGWPKLMEQLRRRGFMESPFDEVNCRMRLGELKVDFMPSDEAILGYSNLWFDEGFHHAQLHYLPSGAQIRVFSPPYFLGTKFEAYKGRGSGDALNSKDIEDIFNLVDGREELINEVRGSSDQLRSYLREHLVDLINNRDFAYVVQSATRGDLAREKIIFGRLKQMVKEGN</sequence>
<evidence type="ECO:0008006" key="3">
    <source>
        <dbReference type="Google" id="ProtNLM"/>
    </source>
</evidence>
<dbReference type="Proteomes" id="UP000199524">
    <property type="component" value="Chromosome I"/>
</dbReference>
<protein>
    <recommendedName>
        <fullName evidence="3">Nucleotidyltransferase AbiEii toxin of type IV toxin-antitoxin system</fullName>
    </recommendedName>
</protein>
<reference evidence="2" key="1">
    <citation type="submission" date="2016-10" db="EMBL/GenBank/DDBJ databases">
        <authorList>
            <person name="Varghese N."/>
            <person name="Submissions S."/>
        </authorList>
    </citation>
    <scope>NUCLEOTIDE SEQUENCE [LARGE SCALE GENOMIC DNA]</scope>
    <source>
        <strain evidence="2">ATCC 23835</strain>
    </source>
</reference>
<keyword evidence="2" id="KW-1185">Reference proteome</keyword>
<dbReference type="AlphaFoldDB" id="A0A1H1SR54"/>
<accession>A0A1H1SR54</accession>
<dbReference type="RefSeq" id="WP_232000486.1">
    <property type="nucleotide sequence ID" value="NZ_LT629777.1"/>
</dbReference>
<gene>
    <name evidence="1" type="ORF">SAMN05216598_1800</name>
</gene>
<proteinExistence type="predicted"/>
<evidence type="ECO:0000313" key="2">
    <source>
        <dbReference type="Proteomes" id="UP000199524"/>
    </source>
</evidence>
<dbReference type="GeneID" id="300206799"/>
<organism evidence="1 2">
    <name type="scientific">Pseudomonas asplenii</name>
    <dbReference type="NCBI Taxonomy" id="53407"/>
    <lineage>
        <taxon>Bacteria</taxon>
        <taxon>Pseudomonadati</taxon>
        <taxon>Pseudomonadota</taxon>
        <taxon>Gammaproteobacteria</taxon>
        <taxon>Pseudomonadales</taxon>
        <taxon>Pseudomonadaceae</taxon>
        <taxon>Pseudomonas</taxon>
    </lineage>
</organism>
<dbReference type="EMBL" id="LT629777">
    <property type="protein sequence ID" value="SDS50497.1"/>
    <property type="molecule type" value="Genomic_DNA"/>
</dbReference>
<name>A0A1H1SR54_9PSED</name>
<evidence type="ECO:0000313" key="1">
    <source>
        <dbReference type="EMBL" id="SDS50497.1"/>
    </source>
</evidence>